<feature type="domain" description="Peptidase M16 C-terminal" evidence="10">
    <location>
        <begin position="809"/>
        <end position="990"/>
    </location>
</feature>
<dbReference type="Pfam" id="PF05193">
    <property type="entry name" value="Peptidase_M16_C"/>
    <property type="match status" value="2"/>
</dbReference>
<dbReference type="PANTHER" id="PTHR43690:SF18">
    <property type="entry name" value="INSULIN-DEGRADING ENZYME-RELATED"/>
    <property type="match status" value="1"/>
</dbReference>
<evidence type="ECO:0000256" key="8">
    <source>
        <dbReference type="SAM" id="MobiDB-lite"/>
    </source>
</evidence>
<evidence type="ECO:0000256" key="2">
    <source>
        <dbReference type="ARBA" id="ARBA00022670"/>
    </source>
</evidence>
<keyword evidence="2" id="KW-0645">Protease</keyword>
<feature type="domain" description="Peptidase M16 middle/third" evidence="11">
    <location>
        <begin position="524"/>
        <end position="803"/>
    </location>
</feature>
<feature type="compositionally biased region" description="Acidic residues" evidence="8">
    <location>
        <begin position="133"/>
        <end position="145"/>
    </location>
</feature>
<dbReference type="PANTHER" id="PTHR43690">
    <property type="entry name" value="NARDILYSIN"/>
    <property type="match status" value="1"/>
</dbReference>
<organism evidence="12">
    <name type="scientific">Ornithodoros turicata</name>
    <dbReference type="NCBI Taxonomy" id="34597"/>
    <lineage>
        <taxon>Eukaryota</taxon>
        <taxon>Metazoa</taxon>
        <taxon>Ecdysozoa</taxon>
        <taxon>Arthropoda</taxon>
        <taxon>Chelicerata</taxon>
        <taxon>Arachnida</taxon>
        <taxon>Acari</taxon>
        <taxon>Parasitiformes</taxon>
        <taxon>Ixodida</taxon>
        <taxon>Ixodoidea</taxon>
        <taxon>Argasidae</taxon>
        <taxon>Ornithodorinae</taxon>
        <taxon>Ornithodoros</taxon>
    </lineage>
</organism>
<dbReference type="InterPro" id="IPR011249">
    <property type="entry name" value="Metalloenz_LuxS/M16"/>
</dbReference>
<keyword evidence="5" id="KW-0862">Zinc</keyword>
<feature type="compositionally biased region" description="Basic and acidic residues" evidence="8">
    <location>
        <begin position="146"/>
        <end position="157"/>
    </location>
</feature>
<dbReference type="InterPro" id="IPR001431">
    <property type="entry name" value="Pept_M16_Zn_BS"/>
</dbReference>
<name>A0A2R5LLC9_9ACAR</name>
<dbReference type="SUPFAM" id="SSF63411">
    <property type="entry name" value="LuxS/MPP-like metallohydrolase"/>
    <property type="match status" value="4"/>
</dbReference>
<evidence type="ECO:0000256" key="1">
    <source>
        <dbReference type="ARBA" id="ARBA00007261"/>
    </source>
</evidence>
<dbReference type="InterPro" id="IPR007863">
    <property type="entry name" value="Peptidase_M16_C"/>
</dbReference>
<proteinExistence type="inferred from homology"/>
<dbReference type="InterPro" id="IPR032632">
    <property type="entry name" value="Peptidase_M16_M"/>
</dbReference>
<feature type="compositionally biased region" description="Polar residues" evidence="8">
    <location>
        <begin position="116"/>
        <end position="132"/>
    </location>
</feature>
<evidence type="ECO:0000256" key="3">
    <source>
        <dbReference type="ARBA" id="ARBA00022723"/>
    </source>
</evidence>
<evidence type="ECO:0000256" key="5">
    <source>
        <dbReference type="ARBA" id="ARBA00022833"/>
    </source>
</evidence>
<dbReference type="FunFam" id="3.30.830.10:FF:000005">
    <property type="entry name" value="nardilysin isoform X1"/>
    <property type="match status" value="1"/>
</dbReference>
<dbReference type="Gene3D" id="3.30.830.10">
    <property type="entry name" value="Metalloenzyme, LuxS/M16 peptidase-like"/>
    <property type="match status" value="4"/>
</dbReference>
<evidence type="ECO:0000259" key="9">
    <source>
        <dbReference type="Pfam" id="PF00675"/>
    </source>
</evidence>
<evidence type="ECO:0000259" key="10">
    <source>
        <dbReference type="Pfam" id="PF05193"/>
    </source>
</evidence>
<dbReference type="GO" id="GO:0006508">
    <property type="term" value="P:proteolysis"/>
    <property type="evidence" value="ECO:0007669"/>
    <property type="project" value="UniProtKB-KW"/>
</dbReference>
<protein>
    <submittedName>
        <fullName evidence="12">Putative secreted/periplasmic zn-dependent peptidase</fullName>
    </submittedName>
</protein>
<dbReference type="Pfam" id="PF00675">
    <property type="entry name" value="Peptidase_M16"/>
    <property type="match status" value="1"/>
</dbReference>
<dbReference type="InterPro" id="IPR011765">
    <property type="entry name" value="Pept_M16_N"/>
</dbReference>
<evidence type="ECO:0000256" key="6">
    <source>
        <dbReference type="ARBA" id="ARBA00023049"/>
    </source>
</evidence>
<dbReference type="GO" id="GO:0004222">
    <property type="term" value="F:metalloendopeptidase activity"/>
    <property type="evidence" value="ECO:0007669"/>
    <property type="project" value="InterPro"/>
</dbReference>
<evidence type="ECO:0000256" key="4">
    <source>
        <dbReference type="ARBA" id="ARBA00022801"/>
    </source>
</evidence>
<keyword evidence="3" id="KW-0479">Metal-binding</keyword>
<dbReference type="InterPro" id="IPR050626">
    <property type="entry name" value="Peptidase_M16"/>
</dbReference>
<keyword evidence="6" id="KW-0482">Metalloprotease</keyword>
<evidence type="ECO:0000256" key="7">
    <source>
        <dbReference type="RuleBase" id="RU004447"/>
    </source>
</evidence>
<feature type="domain" description="Peptidase M16 N-terminal" evidence="9">
    <location>
        <begin position="175"/>
        <end position="303"/>
    </location>
</feature>
<dbReference type="PROSITE" id="PS00143">
    <property type="entry name" value="INSULINASE"/>
    <property type="match status" value="1"/>
</dbReference>
<reference evidence="12" key="1">
    <citation type="submission" date="2018-03" db="EMBL/GenBank/DDBJ databases">
        <title>The relapsing fever spirochete Borrelia turicatae persists in the highly oxidative environment of its soft-bodied tick vector.</title>
        <authorList>
            <person name="Bourret T.J."/>
            <person name="Boyle W.K."/>
            <person name="Valenzuela J.G."/>
            <person name="Oliveira F."/>
            <person name="Lopez J.E."/>
        </authorList>
    </citation>
    <scope>NUCLEOTIDE SEQUENCE</scope>
    <source>
        <strain evidence="12">Kansas strain/isolate</strain>
        <tissue evidence="12">Salivary glands</tissue>
    </source>
</reference>
<feature type="region of interest" description="Disordered" evidence="8">
    <location>
        <begin position="105"/>
        <end position="171"/>
    </location>
</feature>
<accession>A0A2R5LLC9</accession>
<dbReference type="GO" id="GO:0046872">
    <property type="term" value="F:metal ion binding"/>
    <property type="evidence" value="ECO:0007669"/>
    <property type="project" value="UniProtKB-KW"/>
</dbReference>
<feature type="domain" description="Peptidase M16 C-terminal" evidence="10">
    <location>
        <begin position="332"/>
        <end position="518"/>
    </location>
</feature>
<dbReference type="EMBL" id="GGLE01006001">
    <property type="protein sequence ID" value="MBY10127.1"/>
    <property type="molecule type" value="Transcribed_RNA"/>
</dbReference>
<dbReference type="AlphaFoldDB" id="A0A2R5LLC9"/>
<feature type="compositionally biased region" description="Low complexity" evidence="8">
    <location>
        <begin position="36"/>
        <end position="65"/>
    </location>
</feature>
<keyword evidence="4" id="KW-0378">Hydrolase</keyword>
<evidence type="ECO:0000259" key="11">
    <source>
        <dbReference type="Pfam" id="PF16187"/>
    </source>
</evidence>
<dbReference type="Pfam" id="PF16187">
    <property type="entry name" value="Peptidase_M16_M"/>
    <property type="match status" value="1"/>
</dbReference>
<dbReference type="FunFam" id="3.30.830.10:FF:000027">
    <property type="entry name" value="nardilysin isoform X1"/>
    <property type="match status" value="1"/>
</dbReference>
<evidence type="ECO:0000313" key="12">
    <source>
        <dbReference type="EMBL" id="MBY10127.1"/>
    </source>
</evidence>
<feature type="region of interest" description="Disordered" evidence="8">
    <location>
        <begin position="34"/>
        <end position="87"/>
    </location>
</feature>
<sequence length="1177" mass="133400">MEDIVKSSCDTRAYRAIKLDNGITALLISDHKARRLSSLSSSTSPSRHSTSSRSSSRTTRNGRSTPGEDSSVSHHVRVPAVDSSSPPKISIATAIANYLAPASGEGAVPEKGPPGTTVSSNTDGSAASSQFGSDDDTSYDSDSDDDSGHGSETEPKDSIVSSHGKAESKSHKIMKEKMAAAALCVGVGSFHDPEHLQGLAHFLEHMLFMGSEKYPKENSFDSFLNKHGGSDNAYTECERTVFKMEVHQKHFAHALDIFANFFIAPLMRKESMDRELQAIDSEFQLNLPSDSCRLQQLLGSLSCKGHPMCKFMWGNTRTLKEMPQNEGIDVHAELRKFFDDHYSTEVMTLTVQSRYSLDEMEAMVKERFSLVPQRGAKQKEQFINLSSVVPFPAENFNKVYKVQPMKKVNKLSVTWVLPAMLHEYRAKPLDYIAWIAGYEGPGSILAYLRGKSWALSLVAGNEGSGFQFNSLCSLFNITISLTEEGLKNVKEVLVAVFSFMNMARQQGPSTRIFDEIKTIEENNFRWCEEESPIDYVEKLCESMQLYPPEHYLTGDSLFYDYKPDLIQKCMDDMIPEKANIMIISCRYQKQGICTERETYMETQYCIEDIPEDWKAAWSCNQQDLHFDLPQPNKYIATDFTLKSDVQYQTQFPIKLHEDEHYRLWFKQDNKFNVPKACVYFHLISSTLRTSPENAVLLDLFVDVLDQNMSQETNAAECASLDFAIYGNDTGLVIQVEGFNEKLPVLFDVILDHLANFEVQEDLFENLKKHLHKHYYNEFMKPSKLSRDVRLAILQQNYWSHVEKRLLEKDVTVDSLRSFVEQFRSHLFVEGLVHGNLTADEASAMAEQVIKKLACKPLPPSMIPETRVMQLPVGNHYCRVASFNLEDKNSVITNYYQLGPGDVSQHAQASLLINFMEEPCFDILRTKSQLGYDVNCVNRNTFGIVGFTVTVCCSAKKFSCSYVDEQIEAFLKTFSSKIQQLTEEEFATQVSSLIKLKSCSDLCLQEESNRYWAEIVSFGYLFDKLQREIEFLKRLRLDDFKMWCRALLPFENSEQSQCRKLSVQVVGYGEAGLSESQLPGSTEPVPPLTSQSNVSDASTERRGSCFRRCMEHMHHLHPWMHLKKPDETANGSESSSEDVTYLLQYLEPVNMKANEIFIADVTAFKQGLSIYPFTTINS</sequence>
<feature type="region of interest" description="Disordered" evidence="8">
    <location>
        <begin position="1073"/>
        <end position="1094"/>
    </location>
</feature>
<comment type="similarity">
    <text evidence="1 7">Belongs to the peptidase M16 family.</text>
</comment>